<keyword evidence="3" id="KW-0325">Glycoprotein</keyword>
<feature type="domain" description="C-type lectin" evidence="4">
    <location>
        <begin position="10"/>
        <end position="91"/>
    </location>
</feature>
<dbReference type="GO" id="GO:0004888">
    <property type="term" value="F:transmembrane signaling receptor activity"/>
    <property type="evidence" value="ECO:0007669"/>
    <property type="project" value="TreeGrafter"/>
</dbReference>
<dbReference type="GO" id="GO:0007165">
    <property type="term" value="P:signal transduction"/>
    <property type="evidence" value="ECO:0007669"/>
    <property type="project" value="TreeGrafter"/>
</dbReference>
<evidence type="ECO:0000256" key="3">
    <source>
        <dbReference type="ARBA" id="ARBA00023180"/>
    </source>
</evidence>
<dbReference type="InterPro" id="IPR016186">
    <property type="entry name" value="C-type_lectin-like/link_sf"/>
</dbReference>
<comment type="caution">
    <text evidence="5">The sequence shown here is derived from an EMBL/GenBank/DDBJ whole genome shotgun (WGS) entry which is preliminary data.</text>
</comment>
<protein>
    <recommendedName>
        <fullName evidence="4">C-type lectin domain-containing protein</fullName>
    </recommendedName>
</protein>
<dbReference type="SUPFAM" id="SSF56436">
    <property type="entry name" value="C-type lectin-like"/>
    <property type="match status" value="1"/>
</dbReference>
<proteinExistence type="predicted"/>
<evidence type="ECO:0000313" key="5">
    <source>
        <dbReference type="EMBL" id="KAF5912478.1"/>
    </source>
</evidence>
<keyword evidence="1" id="KW-0430">Lectin</keyword>
<dbReference type="PANTHER" id="PTHR46490:SF6">
    <property type="entry name" value="ASIALOGLYCOPROTEIN RECEPTOR 1-LIKE-RELATED"/>
    <property type="match status" value="1"/>
</dbReference>
<evidence type="ECO:0000259" key="4">
    <source>
        <dbReference type="PROSITE" id="PS50041"/>
    </source>
</evidence>
<dbReference type="PROSITE" id="PS50041">
    <property type="entry name" value="C_TYPE_LECTIN_2"/>
    <property type="match status" value="1"/>
</dbReference>
<sequence length="105" mass="12448">MVLLWREMLIEDKDEQVMSSEMKFIQSLVSYFCWIGLSRKGIVIPWMWEEGSWMHYNLALQGSNINNNCVYITATKVVAILCTKQFFFICEKNYTNFDLKLSEDK</sequence>
<keyword evidence="6" id="KW-1185">Reference proteome</keyword>
<dbReference type="Gene3D" id="3.10.100.10">
    <property type="entry name" value="Mannose-Binding Protein A, subunit A"/>
    <property type="match status" value="1"/>
</dbReference>
<dbReference type="PANTHER" id="PTHR46490">
    <property type="entry name" value="C-TYPE LECTIN DOMAIN FAMILY 12 MEMBER A-RELATED"/>
    <property type="match status" value="1"/>
</dbReference>
<dbReference type="InterPro" id="IPR001304">
    <property type="entry name" value="C-type_lectin-like"/>
</dbReference>
<dbReference type="GO" id="GO:0030246">
    <property type="term" value="F:carbohydrate binding"/>
    <property type="evidence" value="ECO:0007669"/>
    <property type="project" value="UniProtKB-KW"/>
</dbReference>
<dbReference type="Pfam" id="PF00059">
    <property type="entry name" value="Lectin_C"/>
    <property type="match status" value="1"/>
</dbReference>
<dbReference type="GO" id="GO:0005886">
    <property type="term" value="C:plasma membrane"/>
    <property type="evidence" value="ECO:0007669"/>
    <property type="project" value="TreeGrafter"/>
</dbReference>
<accession>A0A7J7E9P5</accession>
<name>A0A7J7E9P5_DICBM</name>
<gene>
    <name evidence="5" type="ORF">HPG69_004148</name>
</gene>
<dbReference type="Proteomes" id="UP000551758">
    <property type="component" value="Unassembled WGS sequence"/>
</dbReference>
<evidence type="ECO:0000256" key="1">
    <source>
        <dbReference type="ARBA" id="ARBA00022734"/>
    </source>
</evidence>
<evidence type="ECO:0000313" key="6">
    <source>
        <dbReference type="Proteomes" id="UP000551758"/>
    </source>
</evidence>
<evidence type="ECO:0000256" key="2">
    <source>
        <dbReference type="ARBA" id="ARBA00023157"/>
    </source>
</evidence>
<dbReference type="EMBL" id="JACDTQ010003814">
    <property type="protein sequence ID" value="KAF5912478.1"/>
    <property type="molecule type" value="Genomic_DNA"/>
</dbReference>
<reference evidence="5 6" key="1">
    <citation type="journal article" date="2020" name="Mol. Biol. Evol.">
        <title>Interspecific Gene Flow and the Evolution of Specialization in Black and White Rhinoceros.</title>
        <authorList>
            <person name="Moodley Y."/>
            <person name="Westbury M.V."/>
            <person name="Russo I.M."/>
            <person name="Gopalakrishnan S."/>
            <person name="Rakotoarivelo A."/>
            <person name="Olsen R.A."/>
            <person name="Prost S."/>
            <person name="Tunstall T."/>
            <person name="Ryder O.A."/>
            <person name="Dalen L."/>
            <person name="Bruford M.W."/>
        </authorList>
    </citation>
    <scope>NUCLEOTIDE SEQUENCE [LARGE SCALE GENOMIC DNA]</scope>
    <source>
        <strain evidence="5">SBR-YM</strain>
        <tissue evidence="5">Skin</tissue>
    </source>
</reference>
<keyword evidence="2" id="KW-1015">Disulfide bond</keyword>
<dbReference type="InterPro" id="IPR052309">
    <property type="entry name" value="C-type_Lectin_Domain_Fam1"/>
</dbReference>
<organism evidence="5 6">
    <name type="scientific">Diceros bicornis minor</name>
    <name type="common">South-central black rhinoceros</name>
    <dbReference type="NCBI Taxonomy" id="77932"/>
    <lineage>
        <taxon>Eukaryota</taxon>
        <taxon>Metazoa</taxon>
        <taxon>Chordata</taxon>
        <taxon>Craniata</taxon>
        <taxon>Vertebrata</taxon>
        <taxon>Euteleostomi</taxon>
        <taxon>Mammalia</taxon>
        <taxon>Eutheria</taxon>
        <taxon>Laurasiatheria</taxon>
        <taxon>Perissodactyla</taxon>
        <taxon>Rhinocerotidae</taxon>
        <taxon>Diceros</taxon>
    </lineage>
</organism>
<dbReference type="AlphaFoldDB" id="A0A7J7E9P5"/>
<dbReference type="InterPro" id="IPR016187">
    <property type="entry name" value="CTDL_fold"/>
</dbReference>